<keyword evidence="5" id="KW-0552">Olfaction</keyword>
<dbReference type="GO" id="GO:0007165">
    <property type="term" value="P:signal transduction"/>
    <property type="evidence" value="ECO:0007669"/>
    <property type="project" value="UniProtKB-KW"/>
</dbReference>
<keyword evidence="3" id="KW-0716">Sensory transduction</keyword>
<evidence type="ECO:0000256" key="2">
    <source>
        <dbReference type="ARBA" id="ARBA00022475"/>
    </source>
</evidence>
<evidence type="ECO:0000256" key="4">
    <source>
        <dbReference type="ARBA" id="ARBA00022692"/>
    </source>
</evidence>
<evidence type="ECO:0000256" key="8">
    <source>
        <dbReference type="ARBA" id="ARBA00023170"/>
    </source>
</evidence>
<keyword evidence="12" id="KW-1185">Reference proteome</keyword>
<sequence length="118" mass="13530">MFLILQLFGKNTFVMLLAAVFILILFGLGLVLCSAGEYLEEKSDELFYEVCGLPWYKQSLKLQKTYLLLLLQSSKTLVFDYAFTSSLNLRCYMQLVNNSFSYLMIMKSLSPGDAEHEL</sequence>
<dbReference type="EMBL" id="OV725077">
    <property type="protein sequence ID" value="CAH1390940.1"/>
    <property type="molecule type" value="Genomic_DNA"/>
</dbReference>
<evidence type="ECO:0000256" key="3">
    <source>
        <dbReference type="ARBA" id="ARBA00022606"/>
    </source>
</evidence>
<dbReference type="PANTHER" id="PTHR21137">
    <property type="entry name" value="ODORANT RECEPTOR"/>
    <property type="match status" value="1"/>
</dbReference>
<evidence type="ECO:0000313" key="12">
    <source>
        <dbReference type="Proteomes" id="UP001152798"/>
    </source>
</evidence>
<organism evidence="11 12">
    <name type="scientific">Nezara viridula</name>
    <name type="common">Southern green stink bug</name>
    <name type="synonym">Cimex viridulus</name>
    <dbReference type="NCBI Taxonomy" id="85310"/>
    <lineage>
        <taxon>Eukaryota</taxon>
        <taxon>Metazoa</taxon>
        <taxon>Ecdysozoa</taxon>
        <taxon>Arthropoda</taxon>
        <taxon>Hexapoda</taxon>
        <taxon>Insecta</taxon>
        <taxon>Pterygota</taxon>
        <taxon>Neoptera</taxon>
        <taxon>Paraneoptera</taxon>
        <taxon>Hemiptera</taxon>
        <taxon>Heteroptera</taxon>
        <taxon>Panheteroptera</taxon>
        <taxon>Pentatomomorpha</taxon>
        <taxon>Pentatomoidea</taxon>
        <taxon>Pentatomidae</taxon>
        <taxon>Pentatominae</taxon>
        <taxon>Nezara</taxon>
    </lineage>
</organism>
<keyword evidence="7 10" id="KW-0472">Membrane</keyword>
<keyword evidence="4 10" id="KW-0812">Transmembrane</keyword>
<accession>A0A9P0E6L3</accession>
<evidence type="ECO:0000256" key="7">
    <source>
        <dbReference type="ARBA" id="ARBA00023136"/>
    </source>
</evidence>
<protein>
    <recommendedName>
        <fullName evidence="13">Odorant receptor</fullName>
    </recommendedName>
</protein>
<dbReference type="OrthoDB" id="6627700at2759"/>
<dbReference type="InterPro" id="IPR004117">
    <property type="entry name" value="7tm6_olfct_rcpt"/>
</dbReference>
<evidence type="ECO:0000256" key="6">
    <source>
        <dbReference type="ARBA" id="ARBA00022989"/>
    </source>
</evidence>
<name>A0A9P0E6L3_NEZVI</name>
<dbReference type="AlphaFoldDB" id="A0A9P0E6L3"/>
<comment type="subcellular location">
    <subcellularLocation>
        <location evidence="1">Cell membrane</location>
        <topology evidence="1">Multi-pass membrane protein</topology>
    </subcellularLocation>
</comment>
<dbReference type="PANTHER" id="PTHR21137:SF35">
    <property type="entry name" value="ODORANT RECEPTOR 19A-RELATED"/>
    <property type="match status" value="1"/>
</dbReference>
<dbReference type="GO" id="GO:0005549">
    <property type="term" value="F:odorant binding"/>
    <property type="evidence" value="ECO:0007669"/>
    <property type="project" value="InterPro"/>
</dbReference>
<dbReference type="Pfam" id="PF02949">
    <property type="entry name" value="7tm_6"/>
    <property type="match status" value="1"/>
</dbReference>
<keyword evidence="8" id="KW-0675">Receptor</keyword>
<keyword evidence="6 10" id="KW-1133">Transmembrane helix</keyword>
<reference evidence="11" key="1">
    <citation type="submission" date="2022-01" db="EMBL/GenBank/DDBJ databases">
        <authorList>
            <person name="King R."/>
        </authorList>
    </citation>
    <scope>NUCLEOTIDE SEQUENCE</scope>
</reference>
<feature type="transmembrane region" description="Helical" evidence="10">
    <location>
        <begin position="12"/>
        <end position="33"/>
    </location>
</feature>
<keyword evidence="9" id="KW-0807">Transducer</keyword>
<evidence type="ECO:0000256" key="5">
    <source>
        <dbReference type="ARBA" id="ARBA00022725"/>
    </source>
</evidence>
<dbReference type="GO" id="GO:0005886">
    <property type="term" value="C:plasma membrane"/>
    <property type="evidence" value="ECO:0007669"/>
    <property type="project" value="UniProtKB-SubCell"/>
</dbReference>
<evidence type="ECO:0000256" key="10">
    <source>
        <dbReference type="SAM" id="Phobius"/>
    </source>
</evidence>
<evidence type="ECO:0008006" key="13">
    <source>
        <dbReference type="Google" id="ProtNLM"/>
    </source>
</evidence>
<proteinExistence type="predicted"/>
<evidence type="ECO:0000256" key="9">
    <source>
        <dbReference type="ARBA" id="ARBA00023224"/>
    </source>
</evidence>
<evidence type="ECO:0000313" key="11">
    <source>
        <dbReference type="EMBL" id="CAH1390940.1"/>
    </source>
</evidence>
<evidence type="ECO:0000256" key="1">
    <source>
        <dbReference type="ARBA" id="ARBA00004651"/>
    </source>
</evidence>
<dbReference type="GO" id="GO:0004984">
    <property type="term" value="F:olfactory receptor activity"/>
    <property type="evidence" value="ECO:0007669"/>
    <property type="project" value="InterPro"/>
</dbReference>
<dbReference type="Proteomes" id="UP001152798">
    <property type="component" value="Chromosome 1"/>
</dbReference>
<keyword evidence="2" id="KW-1003">Cell membrane</keyword>
<gene>
    <name evidence="11" type="ORF">NEZAVI_LOCUS2047</name>
</gene>